<evidence type="ECO:0000256" key="2">
    <source>
        <dbReference type="ARBA" id="ARBA00022908"/>
    </source>
</evidence>
<dbReference type="Gene3D" id="1.10.443.10">
    <property type="entry name" value="Intergrase catalytic core"/>
    <property type="match status" value="1"/>
</dbReference>
<accession>A0A927E722</accession>
<keyword evidence="7" id="KW-1185">Reference proteome</keyword>
<organism evidence="6 7">
    <name type="scientific">Bosea spartocytisi</name>
    <dbReference type="NCBI Taxonomy" id="2773451"/>
    <lineage>
        <taxon>Bacteria</taxon>
        <taxon>Pseudomonadati</taxon>
        <taxon>Pseudomonadota</taxon>
        <taxon>Alphaproteobacteria</taxon>
        <taxon>Hyphomicrobiales</taxon>
        <taxon>Boseaceae</taxon>
        <taxon>Bosea</taxon>
    </lineage>
</organism>
<dbReference type="Pfam" id="PF00589">
    <property type="entry name" value="Phage_integrase"/>
    <property type="match status" value="1"/>
</dbReference>
<comment type="caution">
    <text evidence="6">The sequence shown here is derived from an EMBL/GenBank/DDBJ whole genome shotgun (WGS) entry which is preliminary data.</text>
</comment>
<dbReference type="InterPro" id="IPR050808">
    <property type="entry name" value="Phage_Integrase"/>
</dbReference>
<dbReference type="RefSeq" id="WP_191124067.1">
    <property type="nucleotide sequence ID" value="NZ_JACXWY010000005.1"/>
</dbReference>
<dbReference type="PANTHER" id="PTHR30629:SF2">
    <property type="entry name" value="PROPHAGE INTEGRASE INTS-RELATED"/>
    <property type="match status" value="1"/>
</dbReference>
<dbReference type="InterPro" id="IPR002104">
    <property type="entry name" value="Integrase_catalytic"/>
</dbReference>
<sequence length="362" mass="41002">MSEDYPNAGTYKDRHGRERWRFRRAGKTISLPHQPGHPEFEEAYQAAVEGRAPRKAEVIRHPDATIPESLKAAWRKVVSDSLEWQQLDAVTRQKQTAIAEAFLSSEVIPGEADLLWADTPIADLKRRHVKKLLADRSDTPHAARHLLVVIRKMVLVALDEDWIEADPTYRLKYRPKLKGWRAWTEDEREKFEKRWPIGTTPRLAYVLALWLGNRRSDVAALEVSTIQGNAIVMRQVKTDRELRLAITPMLREALDAADLSGPTILKTMYGEPFSPKSLTGRMADWTKSAGLPPGCTLHGLRKSLGKMLAESGATTRQIMDTLGHTDIKHAELYSKEAEQEQLAKAGMNKVVKFHRGRQKARG</sequence>
<gene>
    <name evidence="6" type="ORF">IED13_09725</name>
</gene>
<feature type="domain" description="Tyr recombinase" evidence="5">
    <location>
        <begin position="178"/>
        <end position="347"/>
    </location>
</feature>
<dbReference type="InterPro" id="IPR011010">
    <property type="entry name" value="DNA_brk_join_enz"/>
</dbReference>
<keyword evidence="2" id="KW-0229">DNA integration</keyword>
<dbReference type="Gene3D" id="1.10.150.130">
    <property type="match status" value="1"/>
</dbReference>
<dbReference type="AlphaFoldDB" id="A0A927E722"/>
<evidence type="ECO:0000313" key="7">
    <source>
        <dbReference type="Proteomes" id="UP000619295"/>
    </source>
</evidence>
<evidence type="ECO:0000313" key="6">
    <source>
        <dbReference type="EMBL" id="MBD3845976.1"/>
    </source>
</evidence>
<dbReference type="SUPFAM" id="SSF56349">
    <property type="entry name" value="DNA breaking-rejoining enzymes"/>
    <property type="match status" value="1"/>
</dbReference>
<comment type="similarity">
    <text evidence="1">Belongs to the 'phage' integrase family.</text>
</comment>
<name>A0A927E722_9HYPH</name>
<dbReference type="PROSITE" id="PS51898">
    <property type="entry name" value="TYR_RECOMBINASE"/>
    <property type="match status" value="1"/>
</dbReference>
<dbReference type="Proteomes" id="UP000619295">
    <property type="component" value="Unassembled WGS sequence"/>
</dbReference>
<keyword evidence="3" id="KW-0238">DNA-binding</keyword>
<dbReference type="GO" id="GO:0003677">
    <property type="term" value="F:DNA binding"/>
    <property type="evidence" value="ECO:0007669"/>
    <property type="project" value="UniProtKB-KW"/>
</dbReference>
<keyword evidence="4" id="KW-0233">DNA recombination</keyword>
<reference evidence="6" key="1">
    <citation type="submission" date="2020-09" db="EMBL/GenBank/DDBJ databases">
        <title>Bosea spartocytisi sp. nov. a root nodule endophyte of Spartocytisus supranubius in the high mountain ecosystem fo the Teide National Park (Canary Islands, Spain).</title>
        <authorList>
            <person name="Pulido-Suarez L."/>
            <person name="Peix A."/>
            <person name="Igual J.M."/>
            <person name="Socas-Perez N."/>
            <person name="Velazquez E."/>
            <person name="Flores-Felix J.D."/>
            <person name="Leon-Barrios M."/>
        </authorList>
    </citation>
    <scope>NUCLEOTIDE SEQUENCE</scope>
    <source>
        <strain evidence="6">SSUT16</strain>
    </source>
</reference>
<dbReference type="PANTHER" id="PTHR30629">
    <property type="entry name" value="PROPHAGE INTEGRASE"/>
    <property type="match status" value="1"/>
</dbReference>
<dbReference type="InterPro" id="IPR013762">
    <property type="entry name" value="Integrase-like_cat_sf"/>
</dbReference>
<evidence type="ECO:0000256" key="1">
    <source>
        <dbReference type="ARBA" id="ARBA00008857"/>
    </source>
</evidence>
<protein>
    <submittedName>
        <fullName evidence="6">Tyrosine-type recombinase/integrase</fullName>
    </submittedName>
</protein>
<dbReference type="GO" id="GO:0006310">
    <property type="term" value="P:DNA recombination"/>
    <property type="evidence" value="ECO:0007669"/>
    <property type="project" value="UniProtKB-KW"/>
</dbReference>
<evidence type="ECO:0000256" key="4">
    <source>
        <dbReference type="ARBA" id="ARBA00023172"/>
    </source>
</evidence>
<dbReference type="EMBL" id="JACXWY010000005">
    <property type="protein sequence ID" value="MBD3845976.1"/>
    <property type="molecule type" value="Genomic_DNA"/>
</dbReference>
<dbReference type="GO" id="GO:0015074">
    <property type="term" value="P:DNA integration"/>
    <property type="evidence" value="ECO:0007669"/>
    <property type="project" value="UniProtKB-KW"/>
</dbReference>
<proteinExistence type="inferred from homology"/>
<dbReference type="InterPro" id="IPR010998">
    <property type="entry name" value="Integrase_recombinase_N"/>
</dbReference>
<evidence type="ECO:0000259" key="5">
    <source>
        <dbReference type="PROSITE" id="PS51898"/>
    </source>
</evidence>
<evidence type="ECO:0000256" key="3">
    <source>
        <dbReference type="ARBA" id="ARBA00023125"/>
    </source>
</evidence>